<evidence type="ECO:0000256" key="7">
    <source>
        <dbReference type="SAM" id="Phobius"/>
    </source>
</evidence>
<dbReference type="InterPro" id="IPR001851">
    <property type="entry name" value="ABC_transp_permease"/>
</dbReference>
<proteinExistence type="predicted"/>
<evidence type="ECO:0000256" key="3">
    <source>
        <dbReference type="ARBA" id="ARBA00022692"/>
    </source>
</evidence>
<evidence type="ECO:0000256" key="4">
    <source>
        <dbReference type="ARBA" id="ARBA00022989"/>
    </source>
</evidence>
<dbReference type="EMBL" id="CP040915">
    <property type="protein sequence ID" value="QDC26386.1"/>
    <property type="molecule type" value="Genomic_DNA"/>
</dbReference>
<keyword evidence="5 7" id="KW-0472">Membrane</keyword>
<feature type="transmembrane region" description="Helical" evidence="7">
    <location>
        <begin position="195"/>
        <end position="216"/>
    </location>
</feature>
<name>A0A5B8CDV4_9MICO</name>
<feature type="transmembrane region" description="Helical" evidence="7">
    <location>
        <begin position="139"/>
        <end position="156"/>
    </location>
</feature>
<dbReference type="PANTHER" id="PTHR32196:SF72">
    <property type="entry name" value="RIBOSE IMPORT PERMEASE PROTEIN RBSC"/>
    <property type="match status" value="1"/>
</dbReference>
<feature type="transmembrane region" description="Helical" evidence="7">
    <location>
        <begin position="228"/>
        <end position="248"/>
    </location>
</feature>
<protein>
    <submittedName>
        <fullName evidence="8">ABC transporter permease</fullName>
    </submittedName>
</protein>
<dbReference type="Pfam" id="PF02653">
    <property type="entry name" value="BPD_transp_2"/>
    <property type="match status" value="1"/>
</dbReference>
<dbReference type="Proteomes" id="UP000314616">
    <property type="component" value="Chromosome"/>
</dbReference>
<keyword evidence="2" id="KW-1003">Cell membrane</keyword>
<dbReference type="CDD" id="cd06579">
    <property type="entry name" value="TM_PBP1_transp_AraH_like"/>
    <property type="match status" value="1"/>
</dbReference>
<feature type="compositionally biased region" description="Low complexity" evidence="6">
    <location>
        <begin position="28"/>
        <end position="39"/>
    </location>
</feature>
<accession>A0A5B8CDV4</accession>
<organism evidence="8 9">
    <name type="scientific">Georgenia yuyongxinii</name>
    <dbReference type="NCBI Taxonomy" id="2589797"/>
    <lineage>
        <taxon>Bacteria</taxon>
        <taxon>Bacillati</taxon>
        <taxon>Actinomycetota</taxon>
        <taxon>Actinomycetes</taxon>
        <taxon>Micrococcales</taxon>
        <taxon>Bogoriellaceae</taxon>
        <taxon>Georgenia</taxon>
    </lineage>
</organism>
<dbReference type="PANTHER" id="PTHR32196">
    <property type="entry name" value="ABC TRANSPORTER PERMEASE PROTEIN YPHD-RELATED-RELATED"/>
    <property type="match status" value="1"/>
</dbReference>
<evidence type="ECO:0000256" key="5">
    <source>
        <dbReference type="ARBA" id="ARBA00023136"/>
    </source>
</evidence>
<gene>
    <name evidence="8" type="ORF">FE374_18835</name>
</gene>
<feature type="transmembrane region" description="Helical" evidence="7">
    <location>
        <begin position="279"/>
        <end position="298"/>
    </location>
</feature>
<feature type="transmembrane region" description="Helical" evidence="7">
    <location>
        <begin position="81"/>
        <end position="102"/>
    </location>
</feature>
<evidence type="ECO:0000313" key="9">
    <source>
        <dbReference type="Proteomes" id="UP000314616"/>
    </source>
</evidence>
<feature type="transmembrane region" description="Helical" evidence="7">
    <location>
        <begin position="304"/>
        <end position="323"/>
    </location>
</feature>
<feature type="transmembrane region" description="Helical" evidence="7">
    <location>
        <begin position="335"/>
        <end position="354"/>
    </location>
</feature>
<reference evidence="8 9" key="1">
    <citation type="submission" date="2019-05" db="EMBL/GenBank/DDBJ databases">
        <title>Georgenia *** sp. nov., and Georgenia *** sp. nov., isolated from the intestinal contents of plateau pika (Ochotona curzoniae) in the Qinghai-Tibet plateau of China.</title>
        <authorList>
            <person name="Tian Z."/>
        </authorList>
    </citation>
    <scope>NUCLEOTIDE SEQUENCE [LARGE SCALE GENOMIC DNA]</scope>
    <source>
        <strain evidence="8 9">Z443</strain>
    </source>
</reference>
<dbReference type="GO" id="GO:0005886">
    <property type="term" value="C:plasma membrane"/>
    <property type="evidence" value="ECO:0007669"/>
    <property type="project" value="UniProtKB-SubCell"/>
</dbReference>
<feature type="region of interest" description="Disordered" evidence="6">
    <location>
        <begin position="1"/>
        <end position="51"/>
    </location>
</feature>
<evidence type="ECO:0000313" key="8">
    <source>
        <dbReference type="EMBL" id="QDC26386.1"/>
    </source>
</evidence>
<dbReference type="AlphaFoldDB" id="A0A5B8CDV4"/>
<evidence type="ECO:0000256" key="1">
    <source>
        <dbReference type="ARBA" id="ARBA00004651"/>
    </source>
</evidence>
<dbReference type="KEGG" id="gyu:FE374_18835"/>
<feature type="transmembrane region" description="Helical" evidence="7">
    <location>
        <begin position="162"/>
        <end position="183"/>
    </location>
</feature>
<evidence type="ECO:0000256" key="6">
    <source>
        <dbReference type="SAM" id="MobiDB-lite"/>
    </source>
</evidence>
<comment type="subcellular location">
    <subcellularLocation>
        <location evidence="1">Cell membrane</location>
        <topology evidence="1">Multi-pass membrane protein</topology>
    </subcellularLocation>
</comment>
<feature type="transmembrane region" description="Helical" evidence="7">
    <location>
        <begin position="360"/>
        <end position="379"/>
    </location>
</feature>
<evidence type="ECO:0000256" key="2">
    <source>
        <dbReference type="ARBA" id="ARBA00022475"/>
    </source>
</evidence>
<keyword evidence="4 7" id="KW-1133">Transmembrane helix</keyword>
<feature type="transmembrane region" description="Helical" evidence="7">
    <location>
        <begin position="114"/>
        <end position="132"/>
    </location>
</feature>
<keyword evidence="3 7" id="KW-0812">Transmembrane</keyword>
<dbReference type="OrthoDB" id="3676653at2"/>
<sequence>MHRSSPRLRTAVPCTSPDAMSPSYAAGTSPRRTSSAHPSARPRRRPTMPETATVRAADELVAAERDRSAERARRADQRRRLLQNSGVLVPFLLVLIAGLAIVPNFASASNVTNMLVNAAILAIVGYGMTLVIAVRGIDLSVGSAQALAACVAAAAVNASGPLVGAAVGIAVGAALGLVNGLIVTQAKVPGFIGTLATMSVFRGAVLLFTGGAPIMIASAGFKDVATSSLLGIPVPFLIAVAAGGAMWFTLERMRFGKHVVAVGGSPEAAVDTGISVNRVLLLSYLVAGASAGVGGVLLASQLGVVNGSVSAGLELQAIAIVVLGGTSMAGGRANIVGTFVAALLLAMINSGLNLLNVPSFYQYVALGLLLIFALSVDGAQRAAVRRMLEGRLS</sequence>
<dbReference type="GO" id="GO:0022857">
    <property type="term" value="F:transmembrane transporter activity"/>
    <property type="evidence" value="ECO:0007669"/>
    <property type="project" value="InterPro"/>
</dbReference>